<dbReference type="Proteomes" id="UP000183567">
    <property type="component" value="Unassembled WGS sequence"/>
</dbReference>
<dbReference type="OrthoDB" id="9385995at2759"/>
<gene>
    <name evidence="1" type="ORF">AZE42_13142</name>
</gene>
<evidence type="ECO:0000313" key="2">
    <source>
        <dbReference type="Proteomes" id="UP000183567"/>
    </source>
</evidence>
<dbReference type="Gene3D" id="3.40.50.360">
    <property type="match status" value="1"/>
</dbReference>
<comment type="caution">
    <text evidence="1">The sequence shown here is derived from an EMBL/GenBank/DDBJ whole genome shotgun (WGS) entry which is preliminary data.</text>
</comment>
<accession>A0A1J8QFY1</accession>
<proteinExistence type="predicted"/>
<keyword evidence="2" id="KW-1185">Reference proteome</keyword>
<dbReference type="SUPFAM" id="SSF52218">
    <property type="entry name" value="Flavoproteins"/>
    <property type="match status" value="1"/>
</dbReference>
<organism evidence="1 2">
    <name type="scientific">Rhizopogon vesiculosus</name>
    <dbReference type="NCBI Taxonomy" id="180088"/>
    <lineage>
        <taxon>Eukaryota</taxon>
        <taxon>Fungi</taxon>
        <taxon>Dikarya</taxon>
        <taxon>Basidiomycota</taxon>
        <taxon>Agaricomycotina</taxon>
        <taxon>Agaricomycetes</taxon>
        <taxon>Agaricomycetidae</taxon>
        <taxon>Boletales</taxon>
        <taxon>Suillineae</taxon>
        <taxon>Rhizopogonaceae</taxon>
        <taxon>Rhizopogon</taxon>
    </lineage>
</organism>
<evidence type="ECO:0008006" key="3">
    <source>
        <dbReference type="Google" id="ProtNLM"/>
    </source>
</evidence>
<name>A0A1J8QFY1_9AGAM</name>
<sequence length="167" mass="19044">MELRSDLPDHLFEDMFFCVLGPGDTAYGKLGWPSKKLSRWMQSLGGCEICPRGEGDKQHCLERDDALYPWVEHLLEVLHHLYPSPSPYEQDTIPVGRPPTGVSVRDVASNSNPVPLDEDEKYHTSTALVECNSTRITAEDWFQDVRHLEFSFKEDVKITDTIPEMLP</sequence>
<dbReference type="AlphaFoldDB" id="A0A1J8QFY1"/>
<dbReference type="InterPro" id="IPR029039">
    <property type="entry name" value="Flavoprotein-like_sf"/>
</dbReference>
<dbReference type="EMBL" id="LVVM01006337">
    <property type="protein sequence ID" value="OJA08314.1"/>
    <property type="molecule type" value="Genomic_DNA"/>
</dbReference>
<reference evidence="1 2" key="1">
    <citation type="submission" date="2016-03" db="EMBL/GenBank/DDBJ databases">
        <title>Comparative genomics of the ectomycorrhizal sister species Rhizopogon vinicolor and Rhizopogon vesiculosus (Basidiomycota: Boletales) reveals a divergence of the mating type B locus.</title>
        <authorList>
            <person name="Mujic A.B."/>
            <person name="Kuo A."/>
            <person name="Tritt A."/>
            <person name="Lipzen A."/>
            <person name="Chen C."/>
            <person name="Johnson J."/>
            <person name="Sharma A."/>
            <person name="Barry K."/>
            <person name="Grigoriev I.V."/>
            <person name="Spatafora J.W."/>
        </authorList>
    </citation>
    <scope>NUCLEOTIDE SEQUENCE [LARGE SCALE GENOMIC DNA]</scope>
    <source>
        <strain evidence="1 2">AM-OR11-056</strain>
    </source>
</reference>
<dbReference type="STRING" id="180088.A0A1J8QFY1"/>
<evidence type="ECO:0000313" key="1">
    <source>
        <dbReference type="EMBL" id="OJA08314.1"/>
    </source>
</evidence>
<protein>
    <recommendedName>
        <fullName evidence="3">Flavodoxin-like domain-containing protein</fullName>
    </recommendedName>
</protein>